<dbReference type="AlphaFoldDB" id="A0A1I6P4K2"/>
<dbReference type="SUPFAM" id="SSF52266">
    <property type="entry name" value="SGNH hydrolase"/>
    <property type="match status" value="1"/>
</dbReference>
<keyword evidence="3" id="KW-1185">Reference proteome</keyword>
<protein>
    <submittedName>
        <fullName evidence="2">Lysophospholipase L1</fullName>
    </submittedName>
</protein>
<dbReference type="InterPro" id="IPR036514">
    <property type="entry name" value="SGNH_hydro_sf"/>
</dbReference>
<evidence type="ECO:0000259" key="1">
    <source>
        <dbReference type="Pfam" id="PF13472"/>
    </source>
</evidence>
<dbReference type="GO" id="GO:0016788">
    <property type="term" value="F:hydrolase activity, acting on ester bonds"/>
    <property type="evidence" value="ECO:0007669"/>
    <property type="project" value="UniProtKB-ARBA"/>
</dbReference>
<dbReference type="STRING" id="593133.SAMN04488006_0887"/>
<dbReference type="InterPro" id="IPR013830">
    <property type="entry name" value="SGNH_hydro"/>
</dbReference>
<accession>A0A1I6P4K2</accession>
<dbReference type="Proteomes" id="UP000199312">
    <property type="component" value="Unassembled WGS sequence"/>
</dbReference>
<reference evidence="3" key="1">
    <citation type="submission" date="2016-10" db="EMBL/GenBank/DDBJ databases">
        <authorList>
            <person name="Varghese N."/>
            <person name="Submissions S."/>
        </authorList>
    </citation>
    <scope>NUCLEOTIDE SEQUENCE [LARGE SCALE GENOMIC DNA]</scope>
    <source>
        <strain evidence="3">DSM 24450</strain>
    </source>
</reference>
<organism evidence="2 3">
    <name type="scientific">Lutibacter maritimus</name>
    <dbReference type="NCBI Taxonomy" id="593133"/>
    <lineage>
        <taxon>Bacteria</taxon>
        <taxon>Pseudomonadati</taxon>
        <taxon>Bacteroidota</taxon>
        <taxon>Flavobacteriia</taxon>
        <taxon>Flavobacteriales</taxon>
        <taxon>Flavobacteriaceae</taxon>
        <taxon>Lutibacter</taxon>
    </lineage>
</organism>
<dbReference type="EMBL" id="FOZP01000001">
    <property type="protein sequence ID" value="SFS35105.1"/>
    <property type="molecule type" value="Genomic_DNA"/>
</dbReference>
<proteinExistence type="predicted"/>
<gene>
    <name evidence="2" type="ORF">SAMN04488006_0887</name>
</gene>
<sequence>MYQIQYFIITILLLFSCSNKNNNTEPYQMEIEPQITKNYLALGDSYTIGESVSENERFPVILVDNLNTKNFNFNLPKIVAKTGWTTGELKSAILKENIDNNYDLVTLLIGVNNQYRGYNIEEFRTEFSELLNMAIIFAKNNSDNVLVISIPDWAVSPFAKNRDRDKISAEIDAFNAVKKEETLKRNVKFIDITPISRQGLNKPEYFASDGLHFSGLMHQLWVNEIIQKKFN</sequence>
<name>A0A1I6P4K2_9FLAO</name>
<dbReference type="CDD" id="cd01832">
    <property type="entry name" value="SGNH_hydrolase_like_1"/>
    <property type="match status" value="1"/>
</dbReference>
<dbReference type="Pfam" id="PF13472">
    <property type="entry name" value="Lipase_GDSL_2"/>
    <property type="match status" value="1"/>
</dbReference>
<dbReference type="Gene3D" id="3.40.50.1110">
    <property type="entry name" value="SGNH hydrolase"/>
    <property type="match status" value="1"/>
</dbReference>
<feature type="domain" description="SGNH hydrolase-type esterase" evidence="1">
    <location>
        <begin position="41"/>
        <end position="220"/>
    </location>
</feature>
<evidence type="ECO:0000313" key="2">
    <source>
        <dbReference type="EMBL" id="SFS35105.1"/>
    </source>
</evidence>
<evidence type="ECO:0000313" key="3">
    <source>
        <dbReference type="Proteomes" id="UP000199312"/>
    </source>
</evidence>